<reference evidence="4" key="1">
    <citation type="journal article" date="2021" name="BMC Genomics">
        <title>Chromosome-level genome assembly and manually-curated proteome of model necrotroph Parastagonospora nodorum Sn15 reveals a genome-wide trove of candidate effector homologs, and redundancy of virulence-related functions within an accessory chromosome.</title>
        <authorList>
            <person name="Bertazzoni S."/>
            <person name="Jones D.A.B."/>
            <person name="Phan H.T."/>
            <person name="Tan K.-C."/>
            <person name="Hane J.K."/>
        </authorList>
    </citation>
    <scope>NUCLEOTIDE SEQUENCE [LARGE SCALE GENOMIC DNA]</scope>
    <source>
        <strain evidence="4">SN15 / ATCC MYA-4574 / FGSC 10173)</strain>
    </source>
</reference>
<sequence>MSSVSTSPPVTITDAAEIASYNRGPITEILSFPASCTQTITTGAKNYFFGHLGSIYDNNCIALGTLDAGYLIETDRWAKYYYSPAICPHGWTAAETYTSCISVGRDPTCISLGPATTAALCCPSGYSSYSEGRRCVSPMTKGQVATIRARPSNGEAWDRQPAMTNTIVSDTSVHGDGIPIYWQSSDAEVLSRAAAMTPTSDPGSVASPSNASAYSSSAPTSSGIAQTGSSPSAGLSTGAKAGIGAGVPIAVIALLMMGFFFWKRRRDRRGDSEGMKVQTGEMGTEKQVHMAPNHGQHQRYEMQGEAITHELPVGQGDSRTLVHELPVTQQK</sequence>
<evidence type="ECO:0000256" key="1">
    <source>
        <dbReference type="SAM" id="MobiDB-lite"/>
    </source>
</evidence>
<keyword evidence="4" id="KW-1185">Reference proteome</keyword>
<feature type="transmembrane region" description="Helical" evidence="2">
    <location>
        <begin position="241"/>
        <end position="262"/>
    </location>
</feature>
<dbReference type="EMBL" id="CP069029">
    <property type="protein sequence ID" value="QRC97736.1"/>
    <property type="molecule type" value="Genomic_DNA"/>
</dbReference>
<dbReference type="AlphaFoldDB" id="A0A7U2F2V8"/>
<accession>A0A7U2F2V8</accession>
<keyword evidence="2" id="KW-0812">Transmembrane</keyword>
<feature type="region of interest" description="Disordered" evidence="1">
    <location>
        <begin position="193"/>
        <end position="233"/>
    </location>
</feature>
<feature type="compositionally biased region" description="Polar residues" evidence="1">
    <location>
        <begin position="223"/>
        <end position="233"/>
    </location>
</feature>
<keyword evidence="2" id="KW-1133">Transmembrane helix</keyword>
<evidence type="ECO:0000313" key="3">
    <source>
        <dbReference type="EMBL" id="QRC97736.1"/>
    </source>
</evidence>
<protein>
    <recommendedName>
        <fullName evidence="5">WSC domain-containing protein</fullName>
    </recommendedName>
</protein>
<evidence type="ECO:0000256" key="2">
    <source>
        <dbReference type="SAM" id="Phobius"/>
    </source>
</evidence>
<feature type="compositionally biased region" description="Low complexity" evidence="1">
    <location>
        <begin position="204"/>
        <end position="222"/>
    </location>
</feature>
<gene>
    <name evidence="3" type="ORF">JI435_306010</name>
</gene>
<name>A0A7U2F2V8_PHANO</name>
<evidence type="ECO:0008006" key="5">
    <source>
        <dbReference type="Google" id="ProtNLM"/>
    </source>
</evidence>
<evidence type="ECO:0000313" key="4">
    <source>
        <dbReference type="Proteomes" id="UP000663193"/>
    </source>
</evidence>
<dbReference type="Proteomes" id="UP000663193">
    <property type="component" value="Chromosome 7"/>
</dbReference>
<keyword evidence="2" id="KW-0472">Membrane</keyword>
<dbReference type="VEuPathDB" id="FungiDB:JI435_306010"/>
<organism evidence="3 4">
    <name type="scientific">Phaeosphaeria nodorum (strain SN15 / ATCC MYA-4574 / FGSC 10173)</name>
    <name type="common">Glume blotch fungus</name>
    <name type="synonym">Parastagonospora nodorum</name>
    <dbReference type="NCBI Taxonomy" id="321614"/>
    <lineage>
        <taxon>Eukaryota</taxon>
        <taxon>Fungi</taxon>
        <taxon>Dikarya</taxon>
        <taxon>Ascomycota</taxon>
        <taxon>Pezizomycotina</taxon>
        <taxon>Dothideomycetes</taxon>
        <taxon>Pleosporomycetidae</taxon>
        <taxon>Pleosporales</taxon>
        <taxon>Pleosporineae</taxon>
        <taxon>Phaeosphaeriaceae</taxon>
        <taxon>Parastagonospora</taxon>
    </lineage>
</organism>
<dbReference type="OrthoDB" id="4770059at2759"/>
<proteinExistence type="predicted"/>